<reference evidence="2 3" key="1">
    <citation type="submission" date="2017-03" db="EMBL/GenBank/DDBJ databases">
        <title>Genomes of endolithic fungi from Antarctica.</title>
        <authorList>
            <person name="Coleine C."/>
            <person name="Masonjones S."/>
            <person name="Stajich J.E."/>
        </authorList>
    </citation>
    <scope>NUCLEOTIDE SEQUENCE [LARGE SCALE GENOMIC DNA]</scope>
    <source>
        <strain evidence="2 3">CCFEE 6315</strain>
    </source>
</reference>
<accession>A0A4U0TZ86</accession>
<feature type="compositionally biased region" description="Acidic residues" evidence="1">
    <location>
        <begin position="202"/>
        <end position="227"/>
    </location>
</feature>
<evidence type="ECO:0000313" key="2">
    <source>
        <dbReference type="EMBL" id="TKA27714.1"/>
    </source>
</evidence>
<organism evidence="2 3">
    <name type="scientific">Salinomyces thailandicus</name>
    <dbReference type="NCBI Taxonomy" id="706561"/>
    <lineage>
        <taxon>Eukaryota</taxon>
        <taxon>Fungi</taxon>
        <taxon>Dikarya</taxon>
        <taxon>Ascomycota</taxon>
        <taxon>Pezizomycotina</taxon>
        <taxon>Dothideomycetes</taxon>
        <taxon>Dothideomycetidae</taxon>
        <taxon>Mycosphaerellales</taxon>
        <taxon>Teratosphaeriaceae</taxon>
        <taxon>Salinomyces</taxon>
    </lineage>
</organism>
<proteinExistence type="predicted"/>
<keyword evidence="3" id="KW-1185">Reference proteome</keyword>
<dbReference type="EMBL" id="NAJL01000021">
    <property type="protein sequence ID" value="TKA27714.1"/>
    <property type="molecule type" value="Genomic_DNA"/>
</dbReference>
<dbReference type="AlphaFoldDB" id="A0A4U0TZ86"/>
<dbReference type="Proteomes" id="UP000308549">
    <property type="component" value="Unassembled WGS sequence"/>
</dbReference>
<gene>
    <name evidence="2" type="ORF">B0A50_04815</name>
</gene>
<feature type="region of interest" description="Disordered" evidence="1">
    <location>
        <begin position="193"/>
        <end position="233"/>
    </location>
</feature>
<name>A0A4U0TZ86_9PEZI</name>
<dbReference type="OrthoDB" id="3928094at2759"/>
<comment type="caution">
    <text evidence="2">The sequence shown here is derived from an EMBL/GenBank/DDBJ whole genome shotgun (WGS) entry which is preliminary data.</text>
</comment>
<protein>
    <submittedName>
        <fullName evidence="2">Uncharacterized protein</fullName>
    </submittedName>
</protein>
<sequence>MAMWGLLFAQDKGPGYLSNSTEAQRIEDLLSFYGLTKWGFVVYRCTYGDDERWAQFMARLNTHRDAVLRAFYHKPELVESYDWNVHEDPSLEGATKDEVRRRFRQWVTTTSQMEIPGGLEDFKKAAIMRENPRYNYCVHVDLDAMDSVMQQPAGAIGLDCPVSGYVNLVRADRGWDLPDFDRFDWASHESLKAAEAEKQERNEEEDGDEYEDEEEYEDEDEYEDEYDKGEPEIEGSRLTDVGWLMVCAGSLVPETFAALIRSFVWDIKYRRPPKVMEL</sequence>
<evidence type="ECO:0000313" key="3">
    <source>
        <dbReference type="Proteomes" id="UP000308549"/>
    </source>
</evidence>
<evidence type="ECO:0000256" key="1">
    <source>
        <dbReference type="SAM" id="MobiDB-lite"/>
    </source>
</evidence>